<feature type="transmembrane region" description="Helical" evidence="2">
    <location>
        <begin position="73"/>
        <end position="93"/>
    </location>
</feature>
<dbReference type="RefSeq" id="WP_369942813.1">
    <property type="nucleotide sequence ID" value="NZ_JBCLUF010000033.1"/>
</dbReference>
<dbReference type="Pfam" id="PF02517">
    <property type="entry name" value="Rce1-like"/>
    <property type="match status" value="1"/>
</dbReference>
<feature type="transmembrane region" description="Helical" evidence="2">
    <location>
        <begin position="35"/>
        <end position="52"/>
    </location>
</feature>
<dbReference type="Proteomes" id="UP001565236">
    <property type="component" value="Unassembled WGS sequence"/>
</dbReference>
<reference evidence="4 5" key="1">
    <citation type="submission" date="2024-03" db="EMBL/GenBank/DDBJ databases">
        <title>Mouse gut bacterial collection (mGBC) of GemPharmatech.</title>
        <authorList>
            <person name="He Y."/>
            <person name="Dong L."/>
            <person name="Wu D."/>
            <person name="Gao X."/>
            <person name="Lin Z."/>
        </authorList>
    </citation>
    <scope>NUCLEOTIDE SEQUENCE [LARGE SCALE GENOMIC DNA]</scope>
    <source>
        <strain evidence="4 5">15-30</strain>
    </source>
</reference>
<dbReference type="GO" id="GO:0006508">
    <property type="term" value="P:proteolysis"/>
    <property type="evidence" value="ECO:0007669"/>
    <property type="project" value="UniProtKB-KW"/>
</dbReference>
<accession>A0ABV4DSR5</accession>
<keyword evidence="4" id="KW-0645">Protease</keyword>
<keyword evidence="2" id="KW-0812">Transmembrane</keyword>
<keyword evidence="4" id="KW-0378">Hydrolase</keyword>
<feature type="transmembrane region" description="Helical" evidence="2">
    <location>
        <begin position="166"/>
        <end position="183"/>
    </location>
</feature>
<dbReference type="GO" id="GO:0008233">
    <property type="term" value="F:peptidase activity"/>
    <property type="evidence" value="ECO:0007669"/>
    <property type="project" value="UniProtKB-KW"/>
</dbReference>
<feature type="transmembrane region" description="Helical" evidence="2">
    <location>
        <begin position="138"/>
        <end position="160"/>
    </location>
</feature>
<evidence type="ECO:0000256" key="1">
    <source>
        <dbReference type="ARBA" id="ARBA00009067"/>
    </source>
</evidence>
<keyword evidence="2" id="KW-0472">Membrane</keyword>
<feature type="transmembrane region" description="Helical" evidence="2">
    <location>
        <begin position="12"/>
        <end position="29"/>
    </location>
</feature>
<comment type="caution">
    <text evidence="4">The sequence shown here is derived from an EMBL/GenBank/DDBJ whole genome shotgun (WGS) entry which is preliminary data.</text>
</comment>
<sequence>MENEWTASRRIYWGLVFFVGDFFFSMFFYDETLYFKTGVTLIMALFALIVALKADRNERYLDNSGEKFNKRVFICYIALWGFLSIFIILNIIAVSQTKYVFISALMSLASSIFEESIGRGLFLSGFIKFFDYRDSAYVLTKATIFSTLLYSGIYLLNIIFVAPQIIFQQAICLILIGIILGVFRIRTNSLWVPIVIHFILSWGSLGLIVDQSLLNWLLLALLYLPLALFSLFYLRRLDQRNTAVPR</sequence>
<feature type="transmembrane region" description="Helical" evidence="2">
    <location>
        <begin position="215"/>
        <end position="234"/>
    </location>
</feature>
<feature type="transmembrane region" description="Helical" evidence="2">
    <location>
        <begin position="190"/>
        <end position="209"/>
    </location>
</feature>
<dbReference type="InterPro" id="IPR003675">
    <property type="entry name" value="Rce1/LyrA-like_dom"/>
</dbReference>
<feature type="transmembrane region" description="Helical" evidence="2">
    <location>
        <begin position="99"/>
        <end position="117"/>
    </location>
</feature>
<gene>
    <name evidence="4" type="ORF">AALT52_08410</name>
</gene>
<evidence type="ECO:0000313" key="4">
    <source>
        <dbReference type="EMBL" id="MEY8662908.1"/>
    </source>
</evidence>
<organism evidence="4 5">
    <name type="scientific">Ligilactobacillus faecis</name>
    <dbReference type="NCBI Taxonomy" id="762833"/>
    <lineage>
        <taxon>Bacteria</taxon>
        <taxon>Bacillati</taxon>
        <taxon>Bacillota</taxon>
        <taxon>Bacilli</taxon>
        <taxon>Lactobacillales</taxon>
        <taxon>Lactobacillaceae</taxon>
        <taxon>Ligilactobacillus</taxon>
    </lineage>
</organism>
<evidence type="ECO:0000259" key="3">
    <source>
        <dbReference type="Pfam" id="PF02517"/>
    </source>
</evidence>
<name>A0ABV4DSR5_9LACO</name>
<comment type="similarity">
    <text evidence="1">Belongs to the UPF0177 family.</text>
</comment>
<protein>
    <submittedName>
        <fullName evidence="4">CPBP family glutamic-type intramembrane protease</fullName>
        <ecNumber evidence="4">3.4.-.-</ecNumber>
    </submittedName>
</protein>
<dbReference type="EC" id="3.4.-.-" evidence="4"/>
<keyword evidence="5" id="KW-1185">Reference proteome</keyword>
<feature type="domain" description="CAAX prenyl protease 2/Lysostaphin resistance protein A-like" evidence="3">
    <location>
        <begin position="99"/>
        <end position="201"/>
    </location>
</feature>
<dbReference type="EMBL" id="JBCLUF010000033">
    <property type="protein sequence ID" value="MEY8662908.1"/>
    <property type="molecule type" value="Genomic_DNA"/>
</dbReference>
<evidence type="ECO:0000256" key="2">
    <source>
        <dbReference type="SAM" id="Phobius"/>
    </source>
</evidence>
<evidence type="ECO:0000313" key="5">
    <source>
        <dbReference type="Proteomes" id="UP001565236"/>
    </source>
</evidence>
<keyword evidence="2" id="KW-1133">Transmembrane helix</keyword>
<proteinExistence type="inferred from homology"/>